<protein>
    <submittedName>
        <fullName evidence="1">Uncharacterized protein</fullName>
    </submittedName>
</protein>
<accession>A0A8J2LC30</accession>
<evidence type="ECO:0000313" key="1">
    <source>
        <dbReference type="EMBL" id="CAG7828713.1"/>
    </source>
</evidence>
<gene>
    <name evidence="1" type="ORF">AFUS01_LOCUS38622</name>
</gene>
<dbReference type="Proteomes" id="UP000708208">
    <property type="component" value="Unassembled WGS sequence"/>
</dbReference>
<organism evidence="1 2">
    <name type="scientific">Allacma fusca</name>
    <dbReference type="NCBI Taxonomy" id="39272"/>
    <lineage>
        <taxon>Eukaryota</taxon>
        <taxon>Metazoa</taxon>
        <taxon>Ecdysozoa</taxon>
        <taxon>Arthropoda</taxon>
        <taxon>Hexapoda</taxon>
        <taxon>Collembola</taxon>
        <taxon>Symphypleona</taxon>
        <taxon>Sminthuridae</taxon>
        <taxon>Allacma</taxon>
    </lineage>
</organism>
<name>A0A8J2LC30_9HEXA</name>
<dbReference type="AlphaFoldDB" id="A0A8J2LC30"/>
<sequence length="36" mass="4180">VRSRTPPYNPWQQLCLRSPQKNKTRGRAINKGMEPA</sequence>
<feature type="non-terminal residue" evidence="1">
    <location>
        <position position="36"/>
    </location>
</feature>
<dbReference type="EMBL" id="CAJVCH010548483">
    <property type="protein sequence ID" value="CAG7828713.1"/>
    <property type="molecule type" value="Genomic_DNA"/>
</dbReference>
<keyword evidence="2" id="KW-1185">Reference proteome</keyword>
<evidence type="ECO:0000313" key="2">
    <source>
        <dbReference type="Proteomes" id="UP000708208"/>
    </source>
</evidence>
<reference evidence="1" key="1">
    <citation type="submission" date="2021-06" db="EMBL/GenBank/DDBJ databases">
        <authorList>
            <person name="Hodson N. C."/>
            <person name="Mongue J. A."/>
            <person name="Jaron S. K."/>
        </authorList>
    </citation>
    <scope>NUCLEOTIDE SEQUENCE</scope>
</reference>
<proteinExistence type="predicted"/>
<comment type="caution">
    <text evidence="1">The sequence shown here is derived from an EMBL/GenBank/DDBJ whole genome shotgun (WGS) entry which is preliminary data.</text>
</comment>